<evidence type="ECO:0000256" key="8">
    <source>
        <dbReference type="ARBA" id="ARBA00022630"/>
    </source>
</evidence>
<dbReference type="InterPro" id="IPR013121">
    <property type="entry name" value="Fe_red_NAD-bd_6"/>
</dbReference>
<evidence type="ECO:0000259" key="20">
    <source>
        <dbReference type="PROSITE" id="PS51384"/>
    </source>
</evidence>
<dbReference type="InterPro" id="IPR039261">
    <property type="entry name" value="FNR_nucleotide-bd"/>
</dbReference>
<evidence type="ECO:0000256" key="17">
    <source>
        <dbReference type="ARBA" id="ARBA00023136"/>
    </source>
</evidence>
<dbReference type="SUPFAM" id="SSF52343">
    <property type="entry name" value="Ferredoxin reductase-like, C-terminal NADP-linked domain"/>
    <property type="match status" value="1"/>
</dbReference>
<evidence type="ECO:0000256" key="19">
    <source>
        <dbReference type="SAM" id="Phobius"/>
    </source>
</evidence>
<dbReference type="SFLD" id="SFLDS00052">
    <property type="entry name" value="Ferric_Reductase_Domain"/>
    <property type="match status" value="1"/>
</dbReference>
<evidence type="ECO:0000256" key="18">
    <source>
        <dbReference type="ARBA" id="ARBA00048483"/>
    </source>
</evidence>
<evidence type="ECO:0000256" key="15">
    <source>
        <dbReference type="ARBA" id="ARBA00023004"/>
    </source>
</evidence>
<gene>
    <name evidence="21" type="ORF">CYBJADRAFT_127575</name>
</gene>
<comment type="cofactor">
    <cofactor evidence="1">
        <name>FAD</name>
        <dbReference type="ChEBI" id="CHEBI:57692"/>
    </cofactor>
</comment>
<dbReference type="Pfam" id="PF01794">
    <property type="entry name" value="Ferric_reduct"/>
    <property type="match status" value="1"/>
</dbReference>
<evidence type="ECO:0000256" key="10">
    <source>
        <dbReference type="ARBA" id="ARBA00022827"/>
    </source>
</evidence>
<keyword evidence="9 19" id="KW-0812">Transmembrane</keyword>
<dbReference type="Proteomes" id="UP000094389">
    <property type="component" value="Unassembled WGS sequence"/>
</dbReference>
<evidence type="ECO:0000256" key="14">
    <source>
        <dbReference type="ARBA" id="ARBA00023002"/>
    </source>
</evidence>
<evidence type="ECO:0000256" key="5">
    <source>
        <dbReference type="ARBA" id="ARBA00022448"/>
    </source>
</evidence>
<dbReference type="InterPro" id="IPR051410">
    <property type="entry name" value="Ferric/Cupric_Reductase"/>
</dbReference>
<dbReference type="EC" id="1.16.1.9" evidence="4"/>
<feature type="transmembrane region" description="Helical" evidence="19">
    <location>
        <begin position="39"/>
        <end position="60"/>
    </location>
</feature>
<comment type="subcellular location">
    <subcellularLocation>
        <location evidence="2">Cell membrane</location>
        <topology evidence="2">Multi-pass membrane protein</topology>
    </subcellularLocation>
</comment>
<evidence type="ECO:0000256" key="7">
    <source>
        <dbReference type="ARBA" id="ARBA00022617"/>
    </source>
</evidence>
<dbReference type="RefSeq" id="XP_020070244.1">
    <property type="nucleotide sequence ID" value="XM_020212705.1"/>
</dbReference>
<dbReference type="AlphaFoldDB" id="A0A1E4S128"/>
<dbReference type="GO" id="GO:0006826">
    <property type="term" value="P:iron ion transport"/>
    <property type="evidence" value="ECO:0007669"/>
    <property type="project" value="TreeGrafter"/>
</dbReference>
<keyword evidence="5" id="KW-0813">Transport</keyword>
<dbReference type="InterPro" id="IPR013112">
    <property type="entry name" value="FAD-bd_8"/>
</dbReference>
<evidence type="ECO:0000256" key="1">
    <source>
        <dbReference type="ARBA" id="ARBA00001974"/>
    </source>
</evidence>
<dbReference type="SFLD" id="SFLDG01168">
    <property type="entry name" value="Ferric_reductase_subgroup_(FRE"/>
    <property type="match status" value="1"/>
</dbReference>
<dbReference type="OrthoDB" id="17725at2759"/>
<comment type="similarity">
    <text evidence="3">Belongs to the ferric reductase (FRE) family.</text>
</comment>
<dbReference type="CDD" id="cd06186">
    <property type="entry name" value="NOX_Duox_like_FAD_NADP"/>
    <property type="match status" value="1"/>
</dbReference>
<dbReference type="STRING" id="983966.A0A1E4S128"/>
<proteinExistence type="inferred from homology"/>
<dbReference type="GeneID" id="30987101"/>
<evidence type="ECO:0000256" key="4">
    <source>
        <dbReference type="ARBA" id="ARBA00012668"/>
    </source>
</evidence>
<evidence type="ECO:0000256" key="3">
    <source>
        <dbReference type="ARBA" id="ARBA00006278"/>
    </source>
</evidence>
<evidence type="ECO:0000256" key="13">
    <source>
        <dbReference type="ARBA" id="ARBA00022989"/>
    </source>
</evidence>
<dbReference type="EMBL" id="KV453931">
    <property type="protein sequence ID" value="ODV73205.1"/>
    <property type="molecule type" value="Genomic_DNA"/>
</dbReference>
<keyword evidence="11" id="KW-0521">NADP</keyword>
<keyword evidence="17 19" id="KW-0472">Membrane</keyword>
<dbReference type="GO" id="GO:0052851">
    <property type="term" value="F:ferric-chelate reductase (NADPH) activity"/>
    <property type="evidence" value="ECO:0007669"/>
    <property type="project" value="UniProtKB-EC"/>
</dbReference>
<evidence type="ECO:0000313" key="21">
    <source>
        <dbReference type="EMBL" id="ODV73205.1"/>
    </source>
</evidence>
<keyword evidence="6" id="KW-1003">Cell membrane</keyword>
<keyword evidence="22" id="KW-1185">Reference proteome</keyword>
<feature type="transmembrane region" description="Helical" evidence="19">
    <location>
        <begin position="100"/>
        <end position="130"/>
    </location>
</feature>
<keyword evidence="7" id="KW-0479">Metal-binding</keyword>
<organism evidence="21 22">
    <name type="scientific">Cyberlindnera jadinii (strain ATCC 18201 / CBS 1600 / BCRC 20928 / JCM 3617 / NBRC 0987 / NRRL Y-1542)</name>
    <name type="common">Torula yeast</name>
    <name type="synonym">Candida utilis</name>
    <dbReference type="NCBI Taxonomy" id="983966"/>
    <lineage>
        <taxon>Eukaryota</taxon>
        <taxon>Fungi</taxon>
        <taxon>Dikarya</taxon>
        <taxon>Ascomycota</taxon>
        <taxon>Saccharomycotina</taxon>
        <taxon>Saccharomycetes</taxon>
        <taxon>Phaffomycetales</taxon>
        <taxon>Phaffomycetaceae</taxon>
        <taxon>Cyberlindnera</taxon>
    </lineage>
</organism>
<feature type="transmembrane region" description="Helical" evidence="19">
    <location>
        <begin position="222"/>
        <end position="241"/>
    </location>
</feature>
<feature type="transmembrane region" description="Helical" evidence="19">
    <location>
        <begin position="142"/>
        <end position="159"/>
    </location>
</feature>
<dbReference type="PANTHER" id="PTHR32361:SF23">
    <property type="entry name" value="FERRIC-CHELATE REDUCTASE"/>
    <property type="match status" value="1"/>
</dbReference>
<feature type="transmembrane region" description="Helical" evidence="19">
    <location>
        <begin position="180"/>
        <end position="202"/>
    </location>
</feature>
<dbReference type="Pfam" id="PF08030">
    <property type="entry name" value="NAD_binding_6"/>
    <property type="match status" value="1"/>
</dbReference>
<evidence type="ECO:0000313" key="22">
    <source>
        <dbReference type="Proteomes" id="UP000094389"/>
    </source>
</evidence>
<feature type="transmembrane region" description="Helical" evidence="19">
    <location>
        <begin position="253"/>
        <end position="275"/>
    </location>
</feature>
<dbReference type="PROSITE" id="PS51384">
    <property type="entry name" value="FAD_FR"/>
    <property type="match status" value="1"/>
</dbReference>
<comment type="catalytic activity">
    <reaction evidence="18">
        <text>2 a Fe(II)-siderophore + NADP(+) + H(+) = 2 a Fe(III)-siderophore + NADPH</text>
        <dbReference type="Rhea" id="RHEA:28795"/>
        <dbReference type="Rhea" id="RHEA-COMP:11342"/>
        <dbReference type="Rhea" id="RHEA-COMP:11344"/>
        <dbReference type="ChEBI" id="CHEBI:15378"/>
        <dbReference type="ChEBI" id="CHEBI:29033"/>
        <dbReference type="ChEBI" id="CHEBI:29034"/>
        <dbReference type="ChEBI" id="CHEBI:57783"/>
        <dbReference type="ChEBI" id="CHEBI:58349"/>
        <dbReference type="EC" id="1.16.1.9"/>
    </reaction>
</comment>
<sequence length="581" mass="66398">MTVTFEGLDCIADMGSTEYKALASVSQAGRHAWAYQANYAYYVLYYGAVLTFCAIVKYVWYRFDDWSYRNGDSRGSLLKRGIALTRVVGYRRFPVMLSRVTGLPASFGTLVVMGASTLFVLCVCFIPHFYYRACRGFGSPPLAVRAGLQVMALTPYLIIISGKTNFISFVTGVSYEKLNVFHQALGWGSLFLSFVHTIPFLVQPVREGGAARLKELWDGDNNYLYVNGLVALVLLFCLCFLSTRFSRSLCYEVWWHSHWVIGLAYFAILTWHVYGLLDAEQYMWGTLGFWGFQMLYRALVKTTFKPNLYAFKSKKAALNRITNGCYEIVVNIDSRYELDWMPGQHIFIRFMLGIHTLDNHPFSIMTVPEKRGETQLKLIVKPHRGLTRKLYNLIDDKSTELDCYIDGPYGGMCRDPLAFDKLVLMSTGTGVTVTLPFVQYVAQHMSNKSCRVREIEFNWVVTSQDTVEWIQRELESAKESLRDVLRINIFVTNSPSLLDSSCNKMAVEHHTSTQLYNIHTHHKPNARHLLSHIELRQKNAVICAGTPSFQRDCANACAQLHTRVLRGECEEIYLHTEAFTW</sequence>
<keyword evidence="10" id="KW-0274">FAD</keyword>
<keyword evidence="7" id="KW-0349">Heme</keyword>
<dbReference type="SUPFAM" id="SSF63380">
    <property type="entry name" value="Riboflavin synthase domain-like"/>
    <property type="match status" value="1"/>
</dbReference>
<keyword evidence="16" id="KW-0406">Ion transport</keyword>
<name>A0A1E4S128_CYBJN</name>
<evidence type="ECO:0000256" key="9">
    <source>
        <dbReference type="ARBA" id="ARBA00022692"/>
    </source>
</evidence>
<keyword evidence="14" id="KW-0560">Oxidoreductase</keyword>
<evidence type="ECO:0000256" key="6">
    <source>
        <dbReference type="ARBA" id="ARBA00022475"/>
    </source>
</evidence>
<dbReference type="GO" id="GO:0006879">
    <property type="term" value="P:intracellular iron ion homeostasis"/>
    <property type="evidence" value="ECO:0007669"/>
    <property type="project" value="TreeGrafter"/>
</dbReference>
<dbReference type="OMA" id="WMMGIAY"/>
<evidence type="ECO:0000256" key="11">
    <source>
        <dbReference type="ARBA" id="ARBA00022857"/>
    </source>
</evidence>
<dbReference type="Gene3D" id="3.40.50.80">
    <property type="entry name" value="Nucleotide-binding domain of ferredoxin-NADP reductase (FNR) module"/>
    <property type="match status" value="1"/>
</dbReference>
<accession>A0A1E4S128</accession>
<dbReference type="PANTHER" id="PTHR32361">
    <property type="entry name" value="FERRIC/CUPRIC REDUCTASE TRANSMEMBRANE COMPONENT"/>
    <property type="match status" value="1"/>
</dbReference>
<keyword evidence="8" id="KW-0285">Flavoprotein</keyword>
<evidence type="ECO:0000256" key="12">
    <source>
        <dbReference type="ARBA" id="ARBA00022982"/>
    </source>
</evidence>
<evidence type="ECO:0000256" key="16">
    <source>
        <dbReference type="ARBA" id="ARBA00023065"/>
    </source>
</evidence>
<dbReference type="InterPro" id="IPR017938">
    <property type="entry name" value="Riboflavin_synthase-like_b-brl"/>
</dbReference>
<feature type="domain" description="FAD-binding FR-type" evidence="20">
    <location>
        <begin position="308"/>
        <end position="415"/>
    </location>
</feature>
<keyword evidence="12" id="KW-0249">Electron transport</keyword>
<keyword evidence="15" id="KW-0408">Iron</keyword>
<evidence type="ECO:0000256" key="2">
    <source>
        <dbReference type="ARBA" id="ARBA00004651"/>
    </source>
</evidence>
<protein>
    <recommendedName>
        <fullName evidence="4">ferric-chelate reductase (NADPH)</fullName>
        <ecNumber evidence="4">1.16.1.9</ecNumber>
    </recommendedName>
</protein>
<dbReference type="InterPro" id="IPR013130">
    <property type="entry name" value="Fe3_Rdtase_TM_dom"/>
</dbReference>
<dbReference type="Pfam" id="PF08022">
    <property type="entry name" value="FAD_binding_8"/>
    <property type="match status" value="1"/>
</dbReference>
<dbReference type="InterPro" id="IPR017927">
    <property type="entry name" value="FAD-bd_FR_type"/>
</dbReference>
<reference evidence="21 22" key="1">
    <citation type="journal article" date="2016" name="Proc. Natl. Acad. Sci. U.S.A.">
        <title>Comparative genomics of biotechnologically important yeasts.</title>
        <authorList>
            <person name="Riley R."/>
            <person name="Haridas S."/>
            <person name="Wolfe K.H."/>
            <person name="Lopes M.R."/>
            <person name="Hittinger C.T."/>
            <person name="Goeker M."/>
            <person name="Salamov A.A."/>
            <person name="Wisecaver J.H."/>
            <person name="Long T.M."/>
            <person name="Calvey C.H."/>
            <person name="Aerts A.L."/>
            <person name="Barry K.W."/>
            <person name="Choi C."/>
            <person name="Clum A."/>
            <person name="Coughlan A.Y."/>
            <person name="Deshpande S."/>
            <person name="Douglass A.P."/>
            <person name="Hanson S.J."/>
            <person name="Klenk H.-P."/>
            <person name="LaButti K.M."/>
            <person name="Lapidus A."/>
            <person name="Lindquist E.A."/>
            <person name="Lipzen A.M."/>
            <person name="Meier-Kolthoff J.P."/>
            <person name="Ohm R.A."/>
            <person name="Otillar R.P."/>
            <person name="Pangilinan J.L."/>
            <person name="Peng Y."/>
            <person name="Rokas A."/>
            <person name="Rosa C.A."/>
            <person name="Scheuner C."/>
            <person name="Sibirny A.A."/>
            <person name="Slot J.C."/>
            <person name="Stielow J.B."/>
            <person name="Sun H."/>
            <person name="Kurtzman C.P."/>
            <person name="Blackwell M."/>
            <person name="Grigoriev I.V."/>
            <person name="Jeffries T.W."/>
        </authorList>
    </citation>
    <scope>NUCLEOTIDE SEQUENCE [LARGE SCALE GENOMIC DNA]</scope>
    <source>
        <strain evidence="22">ATCC 18201 / CBS 1600 / BCRC 20928 / JCM 3617 / NBRC 0987 / NRRL Y-1542</strain>
    </source>
</reference>
<keyword evidence="13 19" id="KW-1133">Transmembrane helix</keyword>
<dbReference type="GO" id="GO:0005886">
    <property type="term" value="C:plasma membrane"/>
    <property type="evidence" value="ECO:0007669"/>
    <property type="project" value="UniProtKB-SubCell"/>
</dbReference>
<dbReference type="GO" id="GO:0015677">
    <property type="term" value="P:copper ion import"/>
    <property type="evidence" value="ECO:0007669"/>
    <property type="project" value="TreeGrafter"/>
</dbReference>